<gene>
    <name evidence="1" type="ORF">BDK89_0145</name>
</gene>
<dbReference type="InterPro" id="IPR053537">
    <property type="entry name" value="DNA-guanine_TGase"/>
</dbReference>
<dbReference type="SUPFAM" id="SSF51713">
    <property type="entry name" value="tRNA-guanine transglycosylase"/>
    <property type="match status" value="1"/>
</dbReference>
<dbReference type="InterPro" id="IPR036511">
    <property type="entry name" value="TGT-like_sf"/>
</dbReference>
<dbReference type="OrthoDB" id="233198at2"/>
<organism evidence="1 2">
    <name type="scientific">Ilumatobacter fluminis</name>
    <dbReference type="NCBI Taxonomy" id="467091"/>
    <lineage>
        <taxon>Bacteria</taxon>
        <taxon>Bacillati</taxon>
        <taxon>Actinomycetota</taxon>
        <taxon>Acidimicrobiia</taxon>
        <taxon>Acidimicrobiales</taxon>
        <taxon>Ilumatobacteraceae</taxon>
        <taxon>Ilumatobacter</taxon>
    </lineage>
</organism>
<protein>
    <recommendedName>
        <fullName evidence="3">tRNA-guanine family transglycosylase</fullName>
    </recommendedName>
</protein>
<reference evidence="1 2" key="1">
    <citation type="submission" date="2019-03" db="EMBL/GenBank/DDBJ databases">
        <title>Sequencing the genomes of 1000 actinobacteria strains.</title>
        <authorList>
            <person name="Klenk H.-P."/>
        </authorList>
    </citation>
    <scope>NUCLEOTIDE SEQUENCE [LARGE SCALE GENOMIC DNA]</scope>
    <source>
        <strain evidence="1 2">DSM 18936</strain>
    </source>
</reference>
<dbReference type="NCBIfam" id="NF041059">
    <property type="entry name" value="DpdA"/>
    <property type="match status" value="1"/>
</dbReference>
<dbReference type="EMBL" id="SOAU01000001">
    <property type="protein sequence ID" value="TDT14590.1"/>
    <property type="molecule type" value="Genomic_DNA"/>
</dbReference>
<dbReference type="GO" id="GO:0006400">
    <property type="term" value="P:tRNA modification"/>
    <property type="evidence" value="ECO:0007669"/>
    <property type="project" value="InterPro"/>
</dbReference>
<evidence type="ECO:0000313" key="2">
    <source>
        <dbReference type="Proteomes" id="UP000294558"/>
    </source>
</evidence>
<name>A0A4R7HUQ6_9ACTN</name>
<accession>A0A4R7HUQ6</accession>
<evidence type="ECO:0000313" key="1">
    <source>
        <dbReference type="EMBL" id="TDT14590.1"/>
    </source>
</evidence>
<evidence type="ECO:0008006" key="3">
    <source>
        <dbReference type="Google" id="ProtNLM"/>
    </source>
</evidence>
<dbReference type="AlphaFoldDB" id="A0A4R7HUQ6"/>
<comment type="caution">
    <text evidence="1">The sequence shown here is derived from an EMBL/GenBank/DDBJ whole genome shotgun (WGS) entry which is preliminary data.</text>
</comment>
<proteinExistence type="predicted"/>
<keyword evidence="2" id="KW-1185">Reference proteome</keyword>
<dbReference type="Gene3D" id="3.20.20.105">
    <property type="entry name" value="Queuine tRNA-ribosyltransferase-like"/>
    <property type="match status" value="1"/>
</dbReference>
<dbReference type="Proteomes" id="UP000294558">
    <property type="component" value="Unassembled WGS sequence"/>
</dbReference>
<dbReference type="RefSeq" id="WP_133867124.1">
    <property type="nucleotide sequence ID" value="NZ_SOAU01000001.1"/>
</dbReference>
<sequence>MRFFFPDSQDQVDPMFDFVTEEHPVHRIRQRDDRYAHEVLQHRPFDGLLISKSIVDGHGARTSARYTAGARNRLYRERARRFFRLDEVHRDVLIMGDCGAFTYFNEEEPPYSVAEVLDFYEYCGLDWGVAPDHIVFGFVRDGDPIPDEMISEWERRLDITLNNARLFLDEVSRRNCDIVPIGVAHGWSADSYAQSVSDLQDLGYVKIAMGGMVPLRSNDIVSSLEASSGVRKPETELHLLGITRVDEMRRFAQHGVTSFDSTSPFRQAFKDDTDNYYTLDSTYVAIKVPQVDGNASLKRQIKAGKVDQRAAILAERSCLEGLRAYDAGELPVEQALQRVLDYEDLVGVKKTREAEYLRTLSARPWKDCGCGICEEAGIEVIMFRGSERNKRRGFHNLAVFRDRISRNGFHSLQTTGEHT</sequence>